<dbReference type="PANTHER" id="PTHR46501:SF2">
    <property type="entry name" value="MYOMEGALIN"/>
    <property type="match status" value="1"/>
</dbReference>
<feature type="compositionally biased region" description="Basic and acidic residues" evidence="1">
    <location>
        <begin position="239"/>
        <end position="251"/>
    </location>
</feature>
<sequence length="284" mass="32326">MEIARLRERLQEKERLINELVQDSPSKNQRFIQLEPMELTDQQQTVPEKEAAPNLALAEDEAMLDIEHDNEALSESQQIKEELQLALRRGEESRLELATLQAALPNQERESRQQALEIEALTRSICVKEEFIKDLQMQLVHPTELPEVERLSQELLSLRERMADTQSPTQRDQQQQLSCALQEQVLEQQHLTEALQAERQLYASLIKNHHKPDSSSRERTLETELTAVQALRERLEEVLGTSRERVGRLARDPGTPADSGGGGKDRLGSLREEAVFSASGTRAT</sequence>
<dbReference type="GeneTree" id="ENSGT00950000183190"/>
<dbReference type="InParanoid" id="A0A4W3JQ11"/>
<reference evidence="4" key="1">
    <citation type="journal article" date="2006" name="Science">
        <title>Ancient noncoding elements conserved in the human genome.</title>
        <authorList>
            <person name="Venkatesh B."/>
            <person name="Kirkness E.F."/>
            <person name="Loh Y.H."/>
            <person name="Halpern A.L."/>
            <person name="Lee A.P."/>
            <person name="Johnson J."/>
            <person name="Dandona N."/>
            <person name="Viswanathan L.D."/>
            <person name="Tay A."/>
            <person name="Venter J.C."/>
            <person name="Strausberg R.L."/>
            <person name="Brenner S."/>
        </authorList>
    </citation>
    <scope>NUCLEOTIDE SEQUENCE [LARGE SCALE GENOMIC DNA]</scope>
</reference>
<name>A0A4W3JQ11_CALMI</name>
<dbReference type="Proteomes" id="UP000314986">
    <property type="component" value="Unassembled WGS sequence"/>
</dbReference>
<keyword evidence="4" id="KW-1185">Reference proteome</keyword>
<evidence type="ECO:0000313" key="4">
    <source>
        <dbReference type="Proteomes" id="UP000314986"/>
    </source>
</evidence>
<feature type="region of interest" description="Disordered" evidence="1">
    <location>
        <begin position="239"/>
        <end position="284"/>
    </location>
</feature>
<reference evidence="4" key="2">
    <citation type="journal article" date="2007" name="PLoS Biol.">
        <title>Survey sequencing and comparative analysis of the elephant shark (Callorhinchus milii) genome.</title>
        <authorList>
            <person name="Venkatesh B."/>
            <person name="Kirkness E.F."/>
            <person name="Loh Y.H."/>
            <person name="Halpern A.L."/>
            <person name="Lee A.P."/>
            <person name="Johnson J."/>
            <person name="Dandona N."/>
            <person name="Viswanathan L.D."/>
            <person name="Tay A."/>
            <person name="Venter J.C."/>
            <person name="Strausberg R.L."/>
            <person name="Brenner S."/>
        </authorList>
    </citation>
    <scope>NUCLEOTIDE SEQUENCE [LARGE SCALE GENOMIC DNA]</scope>
</reference>
<feature type="domain" description="CDK5 regulatory subunit-associated protein 2/Myomegalin coiled coil" evidence="2">
    <location>
        <begin position="135"/>
        <end position="253"/>
    </location>
</feature>
<dbReference type="GO" id="GO:0005813">
    <property type="term" value="C:centrosome"/>
    <property type="evidence" value="ECO:0007669"/>
    <property type="project" value="TreeGrafter"/>
</dbReference>
<dbReference type="GO" id="GO:0005794">
    <property type="term" value="C:Golgi apparatus"/>
    <property type="evidence" value="ECO:0007669"/>
    <property type="project" value="TreeGrafter"/>
</dbReference>
<reference evidence="3" key="5">
    <citation type="submission" date="2025-09" db="UniProtKB">
        <authorList>
            <consortium name="Ensembl"/>
        </authorList>
    </citation>
    <scope>IDENTIFICATION</scope>
</reference>
<organism evidence="3 4">
    <name type="scientific">Callorhinchus milii</name>
    <name type="common">Ghost shark</name>
    <dbReference type="NCBI Taxonomy" id="7868"/>
    <lineage>
        <taxon>Eukaryota</taxon>
        <taxon>Metazoa</taxon>
        <taxon>Chordata</taxon>
        <taxon>Craniata</taxon>
        <taxon>Vertebrata</taxon>
        <taxon>Chondrichthyes</taxon>
        <taxon>Holocephali</taxon>
        <taxon>Chimaeriformes</taxon>
        <taxon>Callorhinchidae</taxon>
        <taxon>Callorhinchus</taxon>
    </lineage>
</organism>
<dbReference type="GO" id="GO:0007098">
    <property type="term" value="P:centrosome cycle"/>
    <property type="evidence" value="ECO:0007669"/>
    <property type="project" value="TreeGrafter"/>
</dbReference>
<dbReference type="Ensembl" id="ENSCMIT00000040755.1">
    <property type="protein sequence ID" value="ENSCMIP00000040183.1"/>
    <property type="gene ID" value="ENSCMIG00000016787.1"/>
</dbReference>
<accession>A0A4W3JQ11</accession>
<dbReference type="Pfam" id="PF23246">
    <property type="entry name" value="CC_CDK5RAP2"/>
    <property type="match status" value="1"/>
</dbReference>
<dbReference type="GO" id="GO:1903358">
    <property type="term" value="P:regulation of Golgi organization"/>
    <property type="evidence" value="ECO:0007669"/>
    <property type="project" value="TreeGrafter"/>
</dbReference>
<dbReference type="GO" id="GO:0090063">
    <property type="term" value="P:positive regulation of microtubule nucleation"/>
    <property type="evidence" value="ECO:0007669"/>
    <property type="project" value="TreeGrafter"/>
</dbReference>
<reference evidence="4" key="3">
    <citation type="journal article" date="2014" name="Nature">
        <title>Elephant shark genome provides unique insights into gnathostome evolution.</title>
        <authorList>
            <consortium name="International Elephant Shark Genome Sequencing Consortium"/>
            <person name="Venkatesh B."/>
            <person name="Lee A.P."/>
            <person name="Ravi V."/>
            <person name="Maurya A.K."/>
            <person name="Lian M.M."/>
            <person name="Swann J.B."/>
            <person name="Ohta Y."/>
            <person name="Flajnik M.F."/>
            <person name="Sutoh Y."/>
            <person name="Kasahara M."/>
            <person name="Hoon S."/>
            <person name="Gangu V."/>
            <person name="Roy S.W."/>
            <person name="Irimia M."/>
            <person name="Korzh V."/>
            <person name="Kondrychyn I."/>
            <person name="Lim Z.W."/>
            <person name="Tay B.H."/>
            <person name="Tohari S."/>
            <person name="Kong K.W."/>
            <person name="Ho S."/>
            <person name="Lorente-Galdos B."/>
            <person name="Quilez J."/>
            <person name="Marques-Bonet T."/>
            <person name="Raney B.J."/>
            <person name="Ingham P.W."/>
            <person name="Tay A."/>
            <person name="Hillier L.W."/>
            <person name="Minx P."/>
            <person name="Boehm T."/>
            <person name="Wilson R.K."/>
            <person name="Brenner S."/>
            <person name="Warren W.C."/>
        </authorList>
    </citation>
    <scope>NUCLEOTIDE SEQUENCE [LARGE SCALE GENOMIC DNA]</scope>
</reference>
<dbReference type="STRING" id="7868.ENSCMIP00000040183"/>
<dbReference type="InterPro" id="IPR056273">
    <property type="entry name" value="CDK5RAP2_MYOME_CC"/>
</dbReference>
<reference evidence="3" key="4">
    <citation type="submission" date="2025-08" db="UniProtKB">
        <authorList>
            <consortium name="Ensembl"/>
        </authorList>
    </citation>
    <scope>IDENTIFICATION</scope>
</reference>
<evidence type="ECO:0000313" key="3">
    <source>
        <dbReference type="Ensembl" id="ENSCMIP00000040183.1"/>
    </source>
</evidence>
<dbReference type="InterPro" id="IPR052593">
    <property type="entry name" value="MT-associated_AKAP9-binding"/>
</dbReference>
<evidence type="ECO:0000259" key="2">
    <source>
        <dbReference type="Pfam" id="PF23246"/>
    </source>
</evidence>
<protein>
    <recommendedName>
        <fullName evidence="2">CDK5 regulatory subunit-associated protein 2/Myomegalin coiled coil domain-containing protein</fullName>
    </recommendedName>
</protein>
<proteinExistence type="predicted"/>
<feature type="compositionally biased region" description="Basic and acidic residues" evidence="1">
    <location>
        <begin position="263"/>
        <end position="274"/>
    </location>
</feature>
<dbReference type="PANTHER" id="PTHR46501">
    <property type="entry name" value="MYOMEGALIN"/>
    <property type="match status" value="1"/>
</dbReference>
<dbReference type="AlphaFoldDB" id="A0A4W3JQ11"/>
<evidence type="ECO:0000256" key="1">
    <source>
        <dbReference type="SAM" id="MobiDB-lite"/>
    </source>
</evidence>
<dbReference type="GO" id="GO:0060090">
    <property type="term" value="F:molecular adaptor activity"/>
    <property type="evidence" value="ECO:0007669"/>
    <property type="project" value="TreeGrafter"/>
</dbReference>